<organism evidence="2 3">
    <name type="scientific">Aestuariispira insulae</name>
    <dbReference type="NCBI Taxonomy" id="1461337"/>
    <lineage>
        <taxon>Bacteria</taxon>
        <taxon>Pseudomonadati</taxon>
        <taxon>Pseudomonadota</taxon>
        <taxon>Alphaproteobacteria</taxon>
        <taxon>Rhodospirillales</taxon>
        <taxon>Kiloniellaceae</taxon>
        <taxon>Aestuariispira</taxon>
    </lineage>
</organism>
<accession>A0A3D9HB24</accession>
<dbReference type="SUPFAM" id="SSF53098">
    <property type="entry name" value="Ribonuclease H-like"/>
    <property type="match status" value="1"/>
</dbReference>
<dbReference type="GO" id="GO:0008408">
    <property type="term" value="F:3'-5' exonuclease activity"/>
    <property type="evidence" value="ECO:0007669"/>
    <property type="project" value="InterPro"/>
</dbReference>
<evidence type="ECO:0000313" key="3">
    <source>
        <dbReference type="Proteomes" id="UP000256845"/>
    </source>
</evidence>
<dbReference type="PANTHER" id="PTHR47649">
    <property type="entry name" value="RIBONUCLEASE D"/>
    <property type="match status" value="1"/>
</dbReference>
<dbReference type="InterPro" id="IPR036397">
    <property type="entry name" value="RNaseH_sf"/>
</dbReference>
<name>A0A3D9HB24_9PROT</name>
<feature type="domain" description="3'-5' exonuclease" evidence="1">
    <location>
        <begin position="1"/>
        <end position="169"/>
    </location>
</feature>
<dbReference type="Proteomes" id="UP000256845">
    <property type="component" value="Unassembled WGS sequence"/>
</dbReference>
<evidence type="ECO:0000259" key="1">
    <source>
        <dbReference type="SMART" id="SM00474"/>
    </source>
</evidence>
<dbReference type="Pfam" id="PF01612">
    <property type="entry name" value="DNA_pol_A_exo1"/>
    <property type="match status" value="1"/>
</dbReference>
<dbReference type="GO" id="GO:0006139">
    <property type="term" value="P:nucleobase-containing compound metabolic process"/>
    <property type="evidence" value="ECO:0007669"/>
    <property type="project" value="InterPro"/>
</dbReference>
<dbReference type="PANTHER" id="PTHR47649:SF1">
    <property type="entry name" value="RIBONUCLEASE D"/>
    <property type="match status" value="1"/>
</dbReference>
<evidence type="ECO:0000313" key="2">
    <source>
        <dbReference type="EMBL" id="RED46196.1"/>
    </source>
</evidence>
<dbReference type="Gene3D" id="3.30.420.10">
    <property type="entry name" value="Ribonuclease H-like superfamily/Ribonuclease H"/>
    <property type="match status" value="1"/>
</dbReference>
<dbReference type="InterPro" id="IPR051086">
    <property type="entry name" value="RNase_D-like"/>
</dbReference>
<keyword evidence="3" id="KW-1185">Reference proteome</keyword>
<dbReference type="OrthoDB" id="4224322at2"/>
<dbReference type="InterPro" id="IPR012337">
    <property type="entry name" value="RNaseH-like_sf"/>
</dbReference>
<dbReference type="AlphaFoldDB" id="A0A3D9HB24"/>
<gene>
    <name evidence="2" type="ORF">DFP90_110106</name>
</gene>
<protein>
    <submittedName>
        <fullName evidence="2">Ribonuclease D</fullName>
    </submittedName>
</protein>
<proteinExistence type="predicted"/>
<sequence length="203" mass="22910">MTIHLHHDDLPADIDLGDVIAVDTETQGLNPHRDRLCLVQLSSGDGTCHLVKFKAGQYDAPNLKAQLGDPKRTKLFHFARFDVAIIEKYLGVRAEPLYCTKIAAKLTRTYTDRHGLAVLCREMLGVDLSKAQQSSDWAADELSDAQLEYAANDVLHLHKLKDKFDILLARENRTHMAEACFRFLPTRAELDIAGWEETDIFSH</sequence>
<dbReference type="EMBL" id="QRDW01000010">
    <property type="protein sequence ID" value="RED46196.1"/>
    <property type="molecule type" value="Genomic_DNA"/>
</dbReference>
<dbReference type="GO" id="GO:0003676">
    <property type="term" value="F:nucleic acid binding"/>
    <property type="evidence" value="ECO:0007669"/>
    <property type="project" value="InterPro"/>
</dbReference>
<reference evidence="2 3" key="1">
    <citation type="submission" date="2018-07" db="EMBL/GenBank/DDBJ databases">
        <title>Genomic Encyclopedia of Type Strains, Phase III (KMG-III): the genomes of soil and plant-associated and newly described type strains.</title>
        <authorList>
            <person name="Whitman W."/>
        </authorList>
    </citation>
    <scope>NUCLEOTIDE SEQUENCE [LARGE SCALE GENOMIC DNA]</scope>
    <source>
        <strain evidence="2 3">CECT 8488</strain>
    </source>
</reference>
<dbReference type="RefSeq" id="WP_115938195.1">
    <property type="nucleotide sequence ID" value="NZ_QRDW01000010.1"/>
</dbReference>
<comment type="caution">
    <text evidence="2">The sequence shown here is derived from an EMBL/GenBank/DDBJ whole genome shotgun (WGS) entry which is preliminary data.</text>
</comment>
<dbReference type="InterPro" id="IPR002562">
    <property type="entry name" value="3'-5'_exonuclease_dom"/>
</dbReference>
<dbReference type="SMART" id="SM00474">
    <property type="entry name" value="35EXOc"/>
    <property type="match status" value="1"/>
</dbReference>
<dbReference type="CDD" id="cd06142">
    <property type="entry name" value="RNaseD_exo"/>
    <property type="match status" value="1"/>
</dbReference>